<dbReference type="Proteomes" id="UP000813461">
    <property type="component" value="Unassembled WGS sequence"/>
</dbReference>
<sequence>MAFAGVISDLFGCARARRTREISDDASSANDTAGGDVPAGDAQTVKTRPVDALGGAHATSGRDNDLSPGTFPGGGFQLSDTKGSNEASNDRDHVRVSLNQDKTRPNPGWKIQKQLLVTTNNEVPSIQPASAAEEKLQQPVKGREEAVSTAAPVAVEIEEMPAITSRSESIVSPGAHATNIANEAIAAPAKEVPDASAIVEACETSPSSSCKSLRVAPEQSQSSDLTATIALEPRGEPTIPNTPHMPEVVETLVVDTVSATEAPLDTTPVLESLNVAKADRESLKAAPLRLLDLSPEIRNLIYEYMVEERPIRMCRHDDAALVLRDGETAPARQRQYYNLTQVCRQIRQEYLPIYARKTRYIIDLWTQRGNLAKLDKVNGHVSIDIDAACFDMEPIDLLPLLRDLSRTRRTDRHFASLEGVIFKSISSIVGELNKLLPGTEECSQSWLETVNGPIKRIDLHLFPHDDIRQYYRFHGGEPLLRIVYPSSVTEDWMKRSFKSDEYEAYLDRIGLTSFEMHVVVGHASRRTTNAGRLPLNWRLSYAEPRLSLDRAHRRSQIMSQ</sequence>
<dbReference type="OrthoDB" id="3788478at2759"/>
<comment type="caution">
    <text evidence="2">The sequence shown here is derived from an EMBL/GenBank/DDBJ whole genome shotgun (WGS) entry which is preliminary data.</text>
</comment>
<protein>
    <submittedName>
        <fullName evidence="2">Uncharacterized protein</fullName>
    </submittedName>
</protein>
<gene>
    <name evidence="2" type="ORF">FB567DRAFT_599329</name>
</gene>
<proteinExistence type="predicted"/>
<evidence type="ECO:0000313" key="3">
    <source>
        <dbReference type="Proteomes" id="UP000813461"/>
    </source>
</evidence>
<feature type="region of interest" description="Disordered" evidence="1">
    <location>
        <begin position="21"/>
        <end position="91"/>
    </location>
</feature>
<name>A0A8K0QRX9_9PLEO</name>
<evidence type="ECO:0000256" key="1">
    <source>
        <dbReference type="SAM" id="MobiDB-lite"/>
    </source>
</evidence>
<organism evidence="2 3">
    <name type="scientific">Paraphoma chrysanthemicola</name>
    <dbReference type="NCBI Taxonomy" id="798071"/>
    <lineage>
        <taxon>Eukaryota</taxon>
        <taxon>Fungi</taxon>
        <taxon>Dikarya</taxon>
        <taxon>Ascomycota</taxon>
        <taxon>Pezizomycotina</taxon>
        <taxon>Dothideomycetes</taxon>
        <taxon>Pleosporomycetidae</taxon>
        <taxon>Pleosporales</taxon>
        <taxon>Pleosporineae</taxon>
        <taxon>Phaeosphaeriaceae</taxon>
        <taxon>Paraphoma</taxon>
    </lineage>
</organism>
<dbReference type="AlphaFoldDB" id="A0A8K0QRX9"/>
<keyword evidence="3" id="KW-1185">Reference proteome</keyword>
<evidence type="ECO:0000313" key="2">
    <source>
        <dbReference type="EMBL" id="KAH7067920.1"/>
    </source>
</evidence>
<reference evidence="2" key="1">
    <citation type="journal article" date="2021" name="Nat. Commun.">
        <title>Genetic determinants of endophytism in the Arabidopsis root mycobiome.</title>
        <authorList>
            <person name="Mesny F."/>
            <person name="Miyauchi S."/>
            <person name="Thiergart T."/>
            <person name="Pickel B."/>
            <person name="Atanasova L."/>
            <person name="Karlsson M."/>
            <person name="Huettel B."/>
            <person name="Barry K.W."/>
            <person name="Haridas S."/>
            <person name="Chen C."/>
            <person name="Bauer D."/>
            <person name="Andreopoulos W."/>
            <person name="Pangilinan J."/>
            <person name="LaButti K."/>
            <person name="Riley R."/>
            <person name="Lipzen A."/>
            <person name="Clum A."/>
            <person name="Drula E."/>
            <person name="Henrissat B."/>
            <person name="Kohler A."/>
            <person name="Grigoriev I.V."/>
            <person name="Martin F.M."/>
            <person name="Hacquard S."/>
        </authorList>
    </citation>
    <scope>NUCLEOTIDE SEQUENCE</scope>
    <source>
        <strain evidence="2">MPI-SDFR-AT-0120</strain>
    </source>
</reference>
<feature type="compositionally biased region" description="Polar residues" evidence="1">
    <location>
        <begin position="78"/>
        <end position="87"/>
    </location>
</feature>
<dbReference type="EMBL" id="JAGMVJ010000033">
    <property type="protein sequence ID" value="KAH7067920.1"/>
    <property type="molecule type" value="Genomic_DNA"/>
</dbReference>
<accession>A0A8K0QRX9</accession>